<accession>A0A4Q0LXR6</accession>
<gene>
    <name evidence="1" type="ORF">ERD32_01280</name>
</gene>
<comment type="caution">
    <text evidence="1">The sequence shown here is derived from an EMBL/GenBank/DDBJ whole genome shotgun (WGS) entry which is preliminary data.</text>
</comment>
<dbReference type="Proteomes" id="UP000289808">
    <property type="component" value="Unassembled WGS sequence"/>
</dbReference>
<name>A0A4Q0LXR6_9LACO</name>
<dbReference type="AlphaFoldDB" id="A0A4Q0LXR6"/>
<dbReference type="RefSeq" id="WP_005719043.1">
    <property type="nucleotide sequence ID" value="NZ_CP114552.1"/>
</dbReference>
<organism evidence="1 2">
    <name type="scientific">Lactobacillus crispatus</name>
    <dbReference type="NCBI Taxonomy" id="47770"/>
    <lineage>
        <taxon>Bacteria</taxon>
        <taxon>Bacillati</taxon>
        <taxon>Bacillota</taxon>
        <taxon>Bacilli</taxon>
        <taxon>Lactobacillales</taxon>
        <taxon>Lactobacillaceae</taxon>
        <taxon>Lactobacillus</taxon>
    </lineage>
</organism>
<reference evidence="1 2" key="1">
    <citation type="submission" date="2019-01" db="EMBL/GenBank/DDBJ databases">
        <title>The genome sequence of Lactobacillus crispatus L49.</title>
        <authorList>
            <person name="Zhong J."/>
            <person name="Zhang J."/>
        </authorList>
    </citation>
    <scope>NUCLEOTIDE SEQUENCE [LARGE SCALE GENOMIC DNA]</scope>
    <source>
        <strain evidence="1 2">L49</strain>
    </source>
</reference>
<sequence>MTIVTKDPHAWFVTEGEDGTQTIYNNETLGHDYPFAFQVNFSDTPTPQTNTVTLYNLSKEHKDFYHRKQHCYVAFNWGKEKKILAEGYISKIDMEQHDGVTDTQVISFTEGNDYSNVKARKLKVNKTKKVNKYKTQKVKEKDHMKKTWKHWTTVETYKRGPKKGQKYLKHHRRPVEKLVKGKVKKRRVKYRGTKTVQVNKTFRKGTTYKKLIQGIAAQSGIKISKLDLAKNPTLKKNFTAKGKPLTLINNLLKKTGSKMTYVKGKLEIVNPKGMKRTWFEIDDKDLIQPPSYNEDNSDDDDGKGTWEITVPLVPEITVNVGVLMNSKYLKGRFYVKAGQHSSDGENPHTQCSLVSM</sequence>
<protein>
    <submittedName>
        <fullName evidence="1">Uncharacterized protein</fullName>
    </submittedName>
</protein>
<evidence type="ECO:0000313" key="2">
    <source>
        <dbReference type="Proteomes" id="UP000289808"/>
    </source>
</evidence>
<dbReference type="EMBL" id="SCLX01000005">
    <property type="protein sequence ID" value="RXF60028.1"/>
    <property type="molecule type" value="Genomic_DNA"/>
</dbReference>
<proteinExistence type="predicted"/>
<evidence type="ECO:0000313" key="1">
    <source>
        <dbReference type="EMBL" id="RXF60028.1"/>
    </source>
</evidence>